<comment type="subcellular location">
    <subcellularLocation>
        <location evidence="1">Nucleus</location>
    </subcellularLocation>
</comment>
<keyword evidence="2" id="KW-0539">Nucleus</keyword>
<proteinExistence type="predicted"/>
<dbReference type="Pfam" id="PF04082">
    <property type="entry name" value="Fungal_trans"/>
    <property type="match status" value="1"/>
</dbReference>
<name>A0A4S4MX99_9APHY</name>
<dbReference type="InterPro" id="IPR007219">
    <property type="entry name" value="XnlR_reg_dom"/>
</dbReference>
<dbReference type="EMBL" id="SGPM01000060">
    <property type="protein sequence ID" value="THH31034.1"/>
    <property type="molecule type" value="Genomic_DNA"/>
</dbReference>
<dbReference type="OrthoDB" id="424974at2759"/>
<dbReference type="CDD" id="cd12148">
    <property type="entry name" value="fungal_TF_MHR"/>
    <property type="match status" value="1"/>
</dbReference>
<reference evidence="5 6" key="1">
    <citation type="submission" date="2019-02" db="EMBL/GenBank/DDBJ databases">
        <title>Genome sequencing of the rare red list fungi Antrodiella citrinella (Flaviporus citrinellus).</title>
        <authorList>
            <person name="Buettner E."/>
            <person name="Kellner H."/>
        </authorList>
    </citation>
    <scope>NUCLEOTIDE SEQUENCE [LARGE SCALE GENOMIC DNA]</scope>
    <source>
        <strain evidence="5 6">DSM 108506</strain>
    </source>
</reference>
<dbReference type="GO" id="GO:0003677">
    <property type="term" value="F:DNA binding"/>
    <property type="evidence" value="ECO:0007669"/>
    <property type="project" value="InterPro"/>
</dbReference>
<evidence type="ECO:0000313" key="6">
    <source>
        <dbReference type="Proteomes" id="UP000308730"/>
    </source>
</evidence>
<sequence length="578" mass="64992">MVDQSRESFEVPVQNEFEMKKKLLSLLPPLSQACRLCETFLEHGEYLWTPLPRNQLFDEILGVIYRTTPLFTDETNLVSTHALSLLFMVFSLASSLDAERLPYVVEAREYYFMARLALKCAPPVTDCTLWAVQSLIYMSTFLEIGDWSPAHPASHSAWIHTGFAVKLGYSIGLHVNSSRWQLDEEASQRRSSVFWQLFHQDAWISFGFGRPPIMSLAYVDCDFPKDPEEGVDSAGHQDWGYHAWSWQYSKLLHTVMNQAFGAKTPHYSTVLDLDRQVRDFPMPWRMRIKCGYPEDGPLNDSTKLQRWFGMAAKESTLLNLHRAYFAQALKEQPQDLLRHRYGPSVMATYRSAWRLIEGLKEACKFVACVLDRDVSPELFQEVSETSQAAKNNLGVLQKLRRQAHEVAEKAEGLDKSHPGFTELERIGGKTHLISKTSEASSPSCSSKGTSSVGSIDTPGSAAACSPVPVDSIHPTIMHDMRTFEGVSEPSIFAPPPTGNVNMTQVFGDHEMQQQSPMALPTVQPPFESFPDMYLSNDEFFNVPPPPSSFNTDGGADVMNIAPPVLDATWQSFIEQLGF</sequence>
<dbReference type="GO" id="GO:0005634">
    <property type="term" value="C:nucleus"/>
    <property type="evidence" value="ECO:0007669"/>
    <property type="project" value="UniProtKB-SubCell"/>
</dbReference>
<dbReference type="PANTHER" id="PTHR31001">
    <property type="entry name" value="UNCHARACTERIZED TRANSCRIPTIONAL REGULATORY PROTEIN"/>
    <property type="match status" value="1"/>
</dbReference>
<feature type="region of interest" description="Disordered" evidence="3">
    <location>
        <begin position="433"/>
        <end position="466"/>
    </location>
</feature>
<keyword evidence="6" id="KW-1185">Reference proteome</keyword>
<evidence type="ECO:0000256" key="1">
    <source>
        <dbReference type="ARBA" id="ARBA00004123"/>
    </source>
</evidence>
<evidence type="ECO:0000256" key="2">
    <source>
        <dbReference type="ARBA" id="ARBA00023242"/>
    </source>
</evidence>
<protein>
    <recommendedName>
        <fullName evidence="4">Xylanolytic transcriptional activator regulatory domain-containing protein</fullName>
    </recommendedName>
</protein>
<feature type="domain" description="Xylanolytic transcriptional activator regulatory" evidence="4">
    <location>
        <begin position="157"/>
        <end position="230"/>
    </location>
</feature>
<feature type="compositionally biased region" description="Low complexity" evidence="3">
    <location>
        <begin position="440"/>
        <end position="454"/>
    </location>
</feature>
<dbReference type="GO" id="GO:0008270">
    <property type="term" value="F:zinc ion binding"/>
    <property type="evidence" value="ECO:0007669"/>
    <property type="project" value="InterPro"/>
</dbReference>
<organism evidence="5 6">
    <name type="scientific">Antrodiella citrinella</name>
    <dbReference type="NCBI Taxonomy" id="2447956"/>
    <lineage>
        <taxon>Eukaryota</taxon>
        <taxon>Fungi</taxon>
        <taxon>Dikarya</taxon>
        <taxon>Basidiomycota</taxon>
        <taxon>Agaricomycotina</taxon>
        <taxon>Agaricomycetes</taxon>
        <taxon>Polyporales</taxon>
        <taxon>Steccherinaceae</taxon>
        <taxon>Antrodiella</taxon>
    </lineage>
</organism>
<gene>
    <name evidence="5" type="ORF">EUX98_g3162</name>
</gene>
<dbReference type="AlphaFoldDB" id="A0A4S4MX99"/>
<dbReference type="SMART" id="SM00906">
    <property type="entry name" value="Fungal_trans"/>
    <property type="match status" value="1"/>
</dbReference>
<evidence type="ECO:0000259" key="4">
    <source>
        <dbReference type="SMART" id="SM00906"/>
    </source>
</evidence>
<dbReference type="PROSITE" id="PS51257">
    <property type="entry name" value="PROKAR_LIPOPROTEIN"/>
    <property type="match status" value="1"/>
</dbReference>
<accession>A0A4S4MX99</accession>
<comment type="caution">
    <text evidence="5">The sequence shown here is derived from an EMBL/GenBank/DDBJ whole genome shotgun (WGS) entry which is preliminary data.</text>
</comment>
<evidence type="ECO:0000313" key="5">
    <source>
        <dbReference type="EMBL" id="THH31034.1"/>
    </source>
</evidence>
<evidence type="ECO:0000256" key="3">
    <source>
        <dbReference type="SAM" id="MobiDB-lite"/>
    </source>
</evidence>
<dbReference type="GO" id="GO:0006351">
    <property type="term" value="P:DNA-templated transcription"/>
    <property type="evidence" value="ECO:0007669"/>
    <property type="project" value="InterPro"/>
</dbReference>
<dbReference type="InterPro" id="IPR050613">
    <property type="entry name" value="Sec_Metabolite_Reg"/>
</dbReference>
<dbReference type="Proteomes" id="UP000308730">
    <property type="component" value="Unassembled WGS sequence"/>
</dbReference>